<dbReference type="AlphaFoldDB" id="A0A7W0C627"/>
<dbReference type="InterPro" id="IPR029058">
    <property type="entry name" value="AB_hydrolase_fold"/>
</dbReference>
<organism evidence="1 2">
    <name type="scientific">Desulfosalsimonas propionicica</name>
    <dbReference type="NCBI Taxonomy" id="332175"/>
    <lineage>
        <taxon>Bacteria</taxon>
        <taxon>Pseudomonadati</taxon>
        <taxon>Thermodesulfobacteriota</taxon>
        <taxon>Desulfobacteria</taxon>
        <taxon>Desulfobacterales</taxon>
        <taxon>Desulfosalsimonadaceae</taxon>
        <taxon>Desulfosalsimonas</taxon>
    </lineage>
</organism>
<name>A0A7W0C627_9BACT</name>
<gene>
    <name evidence="1" type="ORF">HNR65_000143</name>
</gene>
<dbReference type="EMBL" id="JACDUS010000001">
    <property type="protein sequence ID" value="MBA2879836.1"/>
    <property type="molecule type" value="Genomic_DNA"/>
</dbReference>
<keyword evidence="2" id="KW-1185">Reference proteome</keyword>
<proteinExistence type="predicted"/>
<sequence length="202" mass="21816">MEQKIFFPASDGIELEGALFPGNDKAAILAHPHPLYGGNMDNLVICEIAAACRARGLTTLRFNFRGAGQSRGAYDQGEGEQKDLMAAADYVRTRGARTIDLIGYSFGAWVLAHANTEKLPPGRMLMISMPAAMMNFDGLRPCSRLKLAITGSEDEIAPPALVEKLLPRINPAAELRVISGADHFFSSGMAELKTAVSDFMND</sequence>
<comment type="caution">
    <text evidence="1">The sequence shown here is derived from an EMBL/GenBank/DDBJ whole genome shotgun (WGS) entry which is preliminary data.</text>
</comment>
<evidence type="ECO:0000313" key="1">
    <source>
        <dbReference type="EMBL" id="MBA2879836.1"/>
    </source>
</evidence>
<reference evidence="1 2" key="1">
    <citation type="submission" date="2020-07" db="EMBL/GenBank/DDBJ databases">
        <title>Genomic Encyclopedia of Type Strains, Phase IV (KMG-IV): sequencing the most valuable type-strain genomes for metagenomic binning, comparative biology and taxonomic classification.</title>
        <authorList>
            <person name="Goeker M."/>
        </authorList>
    </citation>
    <scope>NUCLEOTIDE SEQUENCE [LARGE SCALE GENOMIC DNA]</scope>
    <source>
        <strain evidence="1 2">DSM 17721</strain>
    </source>
</reference>
<dbReference type="Gene3D" id="3.40.50.1820">
    <property type="entry name" value="alpha/beta hydrolase"/>
    <property type="match status" value="1"/>
</dbReference>
<evidence type="ECO:0000313" key="2">
    <source>
        <dbReference type="Proteomes" id="UP000525298"/>
    </source>
</evidence>
<dbReference type="Proteomes" id="UP000525298">
    <property type="component" value="Unassembled WGS sequence"/>
</dbReference>
<accession>A0A7W0C627</accession>
<protein>
    <recommendedName>
        <fullName evidence="3">Alpha/beta hydrolase</fullName>
    </recommendedName>
</protein>
<dbReference type="PANTHER" id="PTHR42103">
    <property type="entry name" value="ALPHA/BETA-HYDROLASES SUPERFAMILY PROTEIN"/>
    <property type="match status" value="1"/>
</dbReference>
<dbReference type="SUPFAM" id="SSF53474">
    <property type="entry name" value="alpha/beta-Hydrolases"/>
    <property type="match status" value="1"/>
</dbReference>
<dbReference type="RefSeq" id="WP_181549529.1">
    <property type="nucleotide sequence ID" value="NZ_JACDUS010000001.1"/>
</dbReference>
<dbReference type="PANTHER" id="PTHR42103:SF2">
    <property type="entry name" value="AB HYDROLASE-1 DOMAIN-CONTAINING PROTEIN"/>
    <property type="match status" value="1"/>
</dbReference>
<evidence type="ECO:0008006" key="3">
    <source>
        <dbReference type="Google" id="ProtNLM"/>
    </source>
</evidence>